<dbReference type="GO" id="GO:0005675">
    <property type="term" value="C:transcription factor TFIIH holo complex"/>
    <property type="evidence" value="ECO:0007669"/>
    <property type="project" value="TreeGrafter"/>
</dbReference>
<dbReference type="PANTHER" id="PTHR12683:SF13">
    <property type="entry name" value="CDK-ACTIVATING KINASE ASSEMBLY FACTOR MAT1"/>
    <property type="match status" value="1"/>
</dbReference>
<feature type="region of interest" description="Disordered" evidence="5">
    <location>
        <begin position="232"/>
        <end position="277"/>
    </location>
</feature>
<dbReference type="SUPFAM" id="SSF57850">
    <property type="entry name" value="RING/U-box"/>
    <property type="match status" value="1"/>
</dbReference>
<dbReference type="PROSITE" id="PS50089">
    <property type="entry name" value="ZF_RING_2"/>
    <property type="match status" value="1"/>
</dbReference>
<dbReference type="GO" id="GO:0006281">
    <property type="term" value="P:DNA repair"/>
    <property type="evidence" value="ECO:0007669"/>
    <property type="project" value="TreeGrafter"/>
</dbReference>
<evidence type="ECO:0000256" key="5">
    <source>
        <dbReference type="SAM" id="MobiDB-lite"/>
    </source>
</evidence>
<name>A0A7R9W6S0_9STRA</name>
<dbReference type="AlphaFoldDB" id="A0A7R9W6S0"/>
<dbReference type="Pfam" id="PF00097">
    <property type="entry name" value="zf-C3HC4"/>
    <property type="match status" value="1"/>
</dbReference>
<dbReference type="InterPro" id="IPR017907">
    <property type="entry name" value="Znf_RING_CS"/>
</dbReference>
<dbReference type="GO" id="GO:0006357">
    <property type="term" value="P:regulation of transcription by RNA polymerase II"/>
    <property type="evidence" value="ECO:0007669"/>
    <property type="project" value="TreeGrafter"/>
</dbReference>
<protein>
    <recommendedName>
        <fullName evidence="6">RING-type domain-containing protein</fullName>
    </recommendedName>
</protein>
<evidence type="ECO:0000256" key="2">
    <source>
        <dbReference type="ARBA" id="ARBA00022771"/>
    </source>
</evidence>
<keyword evidence="3" id="KW-0862">Zinc</keyword>
<accession>A0A7R9W6S0</accession>
<dbReference type="InterPro" id="IPR015877">
    <property type="entry name" value="MAT1_centre"/>
</dbReference>
<dbReference type="InterPro" id="IPR018957">
    <property type="entry name" value="Znf_C3HC4_RING-type"/>
</dbReference>
<dbReference type="EMBL" id="HBED01029699">
    <property type="protein sequence ID" value="CAD8316078.1"/>
    <property type="molecule type" value="Transcribed_RNA"/>
</dbReference>
<evidence type="ECO:0000259" key="6">
    <source>
        <dbReference type="PROSITE" id="PS50089"/>
    </source>
</evidence>
<evidence type="ECO:0000256" key="4">
    <source>
        <dbReference type="PROSITE-ProRule" id="PRU00175"/>
    </source>
</evidence>
<evidence type="ECO:0000256" key="1">
    <source>
        <dbReference type="ARBA" id="ARBA00022723"/>
    </source>
</evidence>
<dbReference type="Gene3D" id="3.30.40.10">
    <property type="entry name" value="Zinc/RING finger domain, C3HC4 (zinc finger)"/>
    <property type="match status" value="1"/>
</dbReference>
<dbReference type="InterPro" id="IPR001841">
    <property type="entry name" value="Znf_RING"/>
</dbReference>
<reference evidence="7" key="1">
    <citation type="submission" date="2021-01" db="EMBL/GenBank/DDBJ databases">
        <authorList>
            <person name="Corre E."/>
            <person name="Pelletier E."/>
            <person name="Niang G."/>
            <person name="Scheremetjew M."/>
            <person name="Finn R."/>
            <person name="Kale V."/>
            <person name="Holt S."/>
            <person name="Cochrane G."/>
            <person name="Meng A."/>
            <person name="Brown T."/>
            <person name="Cohen L."/>
        </authorList>
    </citation>
    <scope>NUCLEOTIDE SEQUENCE</scope>
    <source>
        <strain evidence="7">CCMP147</strain>
    </source>
</reference>
<dbReference type="PANTHER" id="PTHR12683">
    <property type="entry name" value="CDK-ACTIVATING KINASE ASSEMBLY FACTOR MAT1"/>
    <property type="match status" value="1"/>
</dbReference>
<organism evidence="7">
    <name type="scientific">Pseudictyota dubia</name>
    <dbReference type="NCBI Taxonomy" id="2749911"/>
    <lineage>
        <taxon>Eukaryota</taxon>
        <taxon>Sar</taxon>
        <taxon>Stramenopiles</taxon>
        <taxon>Ochrophyta</taxon>
        <taxon>Bacillariophyta</taxon>
        <taxon>Mediophyceae</taxon>
        <taxon>Biddulphiophycidae</taxon>
        <taxon>Eupodiscales</taxon>
        <taxon>Odontellaceae</taxon>
        <taxon>Pseudictyota</taxon>
    </lineage>
</organism>
<dbReference type="InterPro" id="IPR013083">
    <property type="entry name" value="Znf_RING/FYVE/PHD"/>
</dbReference>
<evidence type="ECO:0000313" key="7">
    <source>
        <dbReference type="EMBL" id="CAD8316078.1"/>
    </source>
</evidence>
<proteinExistence type="predicted"/>
<sequence length="293" mass="33482">MDAENDEDLFRCAVCGVQEGDSSNLTTQSALWTNATVGCGHQFCTACVERELSRRRVFPCPICETEVKRVTLSTRTLDDVQCEKDTSWRRRVMKVYNKAESDFPSLREYNDYLEEVEDIIFKIVNEEPDAEEMKAKLRTYEEANKSQIVIRQSQRADEERSIADRIAAEQRDAERRKREFFETERAIAETKRQLKKESTEVMLGEREEVSAELRAAQMQGYRNELIRQQRGGGAGGLLTAGPRVREPEGGLTREKKIDRETYHKRQAAGGGVPTGSIASHERNWVMTVSSLFS</sequence>
<keyword evidence="1" id="KW-0479">Metal-binding</keyword>
<dbReference type="PROSITE" id="PS00518">
    <property type="entry name" value="ZF_RING_1"/>
    <property type="match status" value="1"/>
</dbReference>
<gene>
    <name evidence="7" type="ORF">TDUB1175_LOCUS14871</name>
</gene>
<dbReference type="Pfam" id="PF06391">
    <property type="entry name" value="MAT1"/>
    <property type="match status" value="1"/>
</dbReference>
<feature type="domain" description="RING-type" evidence="6">
    <location>
        <begin position="12"/>
        <end position="64"/>
    </location>
</feature>
<feature type="compositionally biased region" description="Basic and acidic residues" evidence="5">
    <location>
        <begin position="243"/>
        <end position="263"/>
    </location>
</feature>
<dbReference type="GO" id="GO:0008270">
    <property type="term" value="F:zinc ion binding"/>
    <property type="evidence" value="ECO:0007669"/>
    <property type="project" value="UniProtKB-KW"/>
</dbReference>
<evidence type="ECO:0000256" key="3">
    <source>
        <dbReference type="ARBA" id="ARBA00022833"/>
    </source>
</evidence>
<keyword evidence="2 4" id="KW-0863">Zinc-finger</keyword>
<dbReference type="SMART" id="SM00184">
    <property type="entry name" value="RING"/>
    <property type="match status" value="1"/>
</dbReference>